<sequence>MIEKKGSPNIIPFRQTPEMTKRIALRHEKLRRERAEYARRIIKQNECDQAEPNIYKDRLSGIDLEVILDNHKIAPQRYKAQYIFAVATEYLKRLEQSPDRGAIDVLRTGPSESYKNLLSLDKERRDSDILQKVSDAFDELQEHVMEHPELGIRPAEVMGHANAYWKLSEEKRQDEIKNMLKPGLRGIEENRDSIEKSLGFYIAHLDLLSGDD</sequence>
<evidence type="ECO:0000313" key="1">
    <source>
        <dbReference type="EMBL" id="KKW05769.1"/>
    </source>
</evidence>
<dbReference type="EMBL" id="LCPV01000050">
    <property type="protein sequence ID" value="KKW05769.1"/>
    <property type="molecule type" value="Genomic_DNA"/>
</dbReference>
<protein>
    <submittedName>
        <fullName evidence="1">Uncharacterized protein</fullName>
    </submittedName>
</protein>
<accession>A0A0G1YHA6</accession>
<reference evidence="1 2" key="1">
    <citation type="journal article" date="2015" name="Nature">
        <title>rRNA introns, odd ribosomes, and small enigmatic genomes across a large radiation of phyla.</title>
        <authorList>
            <person name="Brown C.T."/>
            <person name="Hug L.A."/>
            <person name="Thomas B.C."/>
            <person name="Sharon I."/>
            <person name="Castelle C.J."/>
            <person name="Singh A."/>
            <person name="Wilkins M.J."/>
            <person name="Williams K.H."/>
            <person name="Banfield J.F."/>
        </authorList>
    </citation>
    <scope>NUCLEOTIDE SEQUENCE [LARGE SCALE GENOMIC DNA]</scope>
</reference>
<comment type="caution">
    <text evidence="1">The sequence shown here is derived from an EMBL/GenBank/DDBJ whole genome shotgun (WGS) entry which is preliminary data.</text>
</comment>
<proteinExistence type="predicted"/>
<dbReference type="AlphaFoldDB" id="A0A0G1YHA6"/>
<organism evidence="1 2">
    <name type="scientific">Candidatus Kaiserbacteria bacterium GW2011_GWC2_49_12</name>
    <dbReference type="NCBI Taxonomy" id="1618675"/>
    <lineage>
        <taxon>Bacteria</taxon>
        <taxon>Candidatus Kaiseribacteriota</taxon>
    </lineage>
</organism>
<evidence type="ECO:0000313" key="2">
    <source>
        <dbReference type="Proteomes" id="UP000034589"/>
    </source>
</evidence>
<gene>
    <name evidence="1" type="ORF">UY39_C0050G0005</name>
</gene>
<name>A0A0G1YHA6_9BACT</name>
<dbReference type="Proteomes" id="UP000034589">
    <property type="component" value="Unassembled WGS sequence"/>
</dbReference>